<comment type="caution">
    <text evidence="1">The sequence shown here is derived from an EMBL/GenBank/DDBJ whole genome shotgun (WGS) entry which is preliminary data.</text>
</comment>
<sequence length="224" mass="25241">MKIYLILAVIVFCSACNNKESDNGNSKHINTLKAFDYFHFGNTLSQTIKIRNFDTTTLRGKADKLLFDLKDNDDYSYVIINGTDTLIDMNGDGQADLLIEYYGASGTGLKNGAEIIFFNTSTKRFMPENPIALSNPTFYFTTNTVVSYYIGNGGGYANKFKWNGYMLDTLEHIDIDIQSSSGNFLMTSVIHDYTTGNVSTVTSNKVRLPAEYKYFDYKPIVRIE</sequence>
<proteinExistence type="predicted"/>
<organism evidence="1">
    <name type="scientific">bioreactor metagenome</name>
    <dbReference type="NCBI Taxonomy" id="1076179"/>
    <lineage>
        <taxon>unclassified sequences</taxon>
        <taxon>metagenomes</taxon>
        <taxon>ecological metagenomes</taxon>
    </lineage>
</organism>
<accession>A0A644WRW4</accession>
<dbReference type="EMBL" id="VSSQ01001242">
    <property type="protein sequence ID" value="MPM06580.1"/>
    <property type="molecule type" value="Genomic_DNA"/>
</dbReference>
<reference evidence="1" key="1">
    <citation type="submission" date="2019-08" db="EMBL/GenBank/DDBJ databases">
        <authorList>
            <person name="Kucharzyk K."/>
            <person name="Murdoch R.W."/>
            <person name="Higgins S."/>
            <person name="Loffler F."/>
        </authorList>
    </citation>
    <scope>NUCLEOTIDE SEQUENCE</scope>
</reference>
<protein>
    <submittedName>
        <fullName evidence="1">Uncharacterized protein</fullName>
    </submittedName>
</protein>
<dbReference type="AlphaFoldDB" id="A0A644WRW4"/>
<gene>
    <name evidence="1" type="ORF">SDC9_52881</name>
</gene>
<evidence type="ECO:0000313" key="1">
    <source>
        <dbReference type="EMBL" id="MPM06580.1"/>
    </source>
</evidence>
<name>A0A644WRW4_9ZZZZ</name>